<evidence type="ECO:0000313" key="3">
    <source>
        <dbReference type="Proteomes" id="UP000054302"/>
    </source>
</evidence>
<gene>
    <name evidence="2" type="ORF">PV10_07677</name>
</gene>
<evidence type="ECO:0000256" key="1">
    <source>
        <dbReference type="SAM" id="MobiDB-lite"/>
    </source>
</evidence>
<name>A0A0D1XQI6_EXOME</name>
<dbReference type="HOGENOM" id="CLU_032921_0_0_1"/>
<keyword evidence="3" id="KW-1185">Reference proteome</keyword>
<dbReference type="GeneID" id="27325522"/>
<dbReference type="Proteomes" id="UP000054302">
    <property type="component" value="Unassembled WGS sequence"/>
</dbReference>
<evidence type="ECO:0008006" key="4">
    <source>
        <dbReference type="Google" id="ProtNLM"/>
    </source>
</evidence>
<evidence type="ECO:0000313" key="2">
    <source>
        <dbReference type="EMBL" id="KIV90366.1"/>
    </source>
</evidence>
<dbReference type="VEuPathDB" id="FungiDB:PV10_07677"/>
<accession>A0A0D1XQI6</accession>
<feature type="region of interest" description="Disordered" evidence="1">
    <location>
        <begin position="64"/>
        <end position="85"/>
    </location>
</feature>
<protein>
    <recommendedName>
        <fullName evidence="4">Transcription factor domain-containing protein</fullName>
    </recommendedName>
</protein>
<dbReference type="RefSeq" id="XP_016221940.1">
    <property type="nucleotide sequence ID" value="XM_016372608.1"/>
</dbReference>
<dbReference type="AlphaFoldDB" id="A0A0D1XQI6"/>
<dbReference type="OrthoDB" id="4156747at2759"/>
<reference evidence="2 3" key="1">
    <citation type="submission" date="2015-01" db="EMBL/GenBank/DDBJ databases">
        <title>The Genome Sequence of Exophiala mesophila CBS40295.</title>
        <authorList>
            <consortium name="The Broad Institute Genomics Platform"/>
            <person name="Cuomo C."/>
            <person name="de Hoog S."/>
            <person name="Gorbushina A."/>
            <person name="Stielow B."/>
            <person name="Teixiera M."/>
            <person name="Abouelleil A."/>
            <person name="Chapman S.B."/>
            <person name="Priest M."/>
            <person name="Young S.K."/>
            <person name="Wortman J."/>
            <person name="Nusbaum C."/>
            <person name="Birren B."/>
        </authorList>
    </citation>
    <scope>NUCLEOTIDE SEQUENCE [LARGE SCALE GENOMIC DNA]</scope>
    <source>
        <strain evidence="2 3">CBS 40295</strain>
    </source>
</reference>
<organism evidence="2 3">
    <name type="scientific">Exophiala mesophila</name>
    <name type="common">Black yeast-like fungus</name>
    <dbReference type="NCBI Taxonomy" id="212818"/>
    <lineage>
        <taxon>Eukaryota</taxon>
        <taxon>Fungi</taxon>
        <taxon>Dikarya</taxon>
        <taxon>Ascomycota</taxon>
        <taxon>Pezizomycotina</taxon>
        <taxon>Eurotiomycetes</taxon>
        <taxon>Chaetothyriomycetidae</taxon>
        <taxon>Chaetothyriales</taxon>
        <taxon>Herpotrichiellaceae</taxon>
        <taxon>Exophiala</taxon>
    </lineage>
</organism>
<sequence length="588" mass="67558">MSPKRARPPLLFITQGPNTFGAQPTSDDAFAIASHITSRYNRWSKVNRKSLSLDSTTRAILSRETSFSHPIQPGRSKEPQIKDEDDQGTVSIINDINVVQWHGSVKEDEEDGQTVCKPWTIARREFEQWVNARLVEPGTQFLDPFSNSNYDSEVRASLYFYLKVIQPFATHLIPDWQWIDNLPQIQSSPLLAYALATYTTVFKSGMLKGGPGVVIPPLPARGSPSVWPIPPWLRLHTRCLAELNALLSRNASIVDDSCYQAILFLYRLSVLLADGETGRMHYQALRQITALKGIDERVLEKEMTVSRVNIIGSFLHHDSVFFVRYTNDNDPGQSKEVVELDRKLWSCDREWYSHRACLAGRELAWRAESPSANLLSHSAIAIHRMDPGSWELTETEFSEIRRCYQIAIFFWVYLNAISFNTSAPVIRTNVVELKDRLCNMNLQMMSSRCYTTLLNVLIVGTNASRGQPDRWWFIDQIIKLYPQLEHLDNIFQSLAEFYDPLSVNFNVLEDIWDDICRAKRRSRLENTVDHKFQVQATRPIMHTRPTTYRPDLTKRYVRVEIHDDGTNSAEEMLYLGFEDVKKDAHLGV</sequence>
<dbReference type="EMBL" id="KN847524">
    <property type="protein sequence ID" value="KIV90366.1"/>
    <property type="molecule type" value="Genomic_DNA"/>
</dbReference>
<proteinExistence type="predicted"/>